<dbReference type="EMBL" id="AY596516">
    <property type="protein sequence ID" value="AAU93948.1"/>
    <property type="molecule type" value="mRNA"/>
</dbReference>
<dbReference type="GO" id="GO:0006412">
    <property type="term" value="P:translation"/>
    <property type="evidence" value="ECO:0007669"/>
    <property type="project" value="InterPro"/>
</dbReference>
<feature type="region of interest" description="Disordered" evidence="4">
    <location>
        <begin position="27"/>
        <end position="66"/>
    </location>
</feature>
<evidence type="ECO:0000256" key="2">
    <source>
        <dbReference type="ARBA" id="ARBA00022980"/>
    </source>
</evidence>
<reference evidence="5" key="1">
    <citation type="journal article" date="2004" name="Eukaryot. Cell">
        <title>Nucleus-encoded genes for plastid-targeted proteins in Helicosporidium: functional diversity of a cryptic plastid in a parasitic alga.</title>
        <authorList>
            <person name="de Koning A.P."/>
            <person name="Keeling P.J."/>
        </authorList>
    </citation>
    <scope>NUCLEOTIDE SEQUENCE</scope>
</reference>
<dbReference type="GO" id="GO:0003735">
    <property type="term" value="F:structural constituent of ribosome"/>
    <property type="evidence" value="ECO:0007669"/>
    <property type="project" value="InterPro"/>
</dbReference>
<keyword evidence="2 5" id="KW-0689">Ribosomal protein</keyword>
<dbReference type="GO" id="GO:0005840">
    <property type="term" value="C:ribosome"/>
    <property type="evidence" value="ECO:0007669"/>
    <property type="project" value="UniProtKB-KW"/>
</dbReference>
<dbReference type="GO" id="GO:1990904">
    <property type="term" value="C:ribonucleoprotein complex"/>
    <property type="evidence" value="ECO:0007669"/>
    <property type="project" value="UniProtKB-KW"/>
</dbReference>
<accession>Q5YBB0</accession>
<organism evidence="5">
    <name type="scientific">Helicosporidium sp. subsp. Simulium jonesii</name>
    <name type="common">Green alga</name>
    <dbReference type="NCBI Taxonomy" id="145475"/>
    <lineage>
        <taxon>Eukaryota</taxon>
        <taxon>Viridiplantae</taxon>
        <taxon>Chlorophyta</taxon>
        <taxon>core chlorophytes</taxon>
        <taxon>Trebouxiophyceae</taxon>
        <taxon>Chlorellales</taxon>
        <taxon>Chlorellaceae</taxon>
        <taxon>Helicosporidium</taxon>
    </lineage>
</organism>
<dbReference type="AlphaFoldDB" id="Q5YBB0"/>
<dbReference type="InterPro" id="IPR001857">
    <property type="entry name" value="Ribosomal_bL19"/>
</dbReference>
<comment type="similarity">
    <text evidence="1">Belongs to the bacterial ribosomal protein bL19 family.</text>
</comment>
<protein>
    <submittedName>
        <fullName evidence="5">50S ribosomal protein L19</fullName>
    </submittedName>
</protein>
<dbReference type="Gene3D" id="2.30.30.790">
    <property type="match status" value="1"/>
</dbReference>
<dbReference type="PRINTS" id="PR00061">
    <property type="entry name" value="RIBOSOMALL19"/>
</dbReference>
<dbReference type="InterPro" id="IPR008991">
    <property type="entry name" value="Translation_prot_SH3-like_sf"/>
</dbReference>
<dbReference type="SUPFAM" id="SSF50104">
    <property type="entry name" value="Translation proteins SH3-like domain"/>
    <property type="match status" value="1"/>
</dbReference>
<dbReference type="InterPro" id="IPR038657">
    <property type="entry name" value="Ribosomal_bL19_sf"/>
</dbReference>
<evidence type="ECO:0000256" key="1">
    <source>
        <dbReference type="ARBA" id="ARBA00005781"/>
    </source>
</evidence>
<proteinExistence type="evidence at transcript level"/>
<dbReference type="Pfam" id="PF01245">
    <property type="entry name" value="Ribosomal_L19"/>
    <property type="match status" value="1"/>
</dbReference>
<keyword evidence="3" id="KW-0687">Ribonucleoprotein</keyword>
<evidence type="ECO:0000256" key="4">
    <source>
        <dbReference type="SAM" id="MobiDB-lite"/>
    </source>
</evidence>
<dbReference type="PANTHER" id="PTHR15680">
    <property type="entry name" value="RIBOSOMAL PROTEIN L19"/>
    <property type="match status" value="1"/>
</dbReference>
<feature type="compositionally biased region" description="Low complexity" evidence="4">
    <location>
        <begin position="32"/>
        <end position="45"/>
    </location>
</feature>
<sequence length="191" mass="21378">MASLLRSSGLAVLGRVRASLASTSDIGGRLVSTTSSSGATTSIDSIVPETPSTNNPPMAPWTPTDQLKKRKTLMKRMEFMIRELEKEQVAAALNTRPIPQFKPGDVLEVLTVVPENKRRVTAFRGVCISQRRKAIRSTFTLRNYLGTAGAVERTFPLHSPQIQEIRVVEERKARRAKLFYLRERAPKVYRV</sequence>
<evidence type="ECO:0000313" key="5">
    <source>
        <dbReference type="EMBL" id="AAU93948.1"/>
    </source>
</evidence>
<dbReference type="PANTHER" id="PTHR15680:SF9">
    <property type="entry name" value="LARGE RIBOSOMAL SUBUNIT PROTEIN BL19M"/>
    <property type="match status" value="1"/>
</dbReference>
<evidence type="ECO:0000256" key="3">
    <source>
        <dbReference type="ARBA" id="ARBA00023274"/>
    </source>
</evidence>
<name>Q5YBB0_HELSJ</name>